<organism evidence="2 3">
    <name type="scientific">Mycena rosella</name>
    <name type="common">Pink bonnet</name>
    <name type="synonym">Agaricus rosellus</name>
    <dbReference type="NCBI Taxonomy" id="1033263"/>
    <lineage>
        <taxon>Eukaryota</taxon>
        <taxon>Fungi</taxon>
        <taxon>Dikarya</taxon>
        <taxon>Basidiomycota</taxon>
        <taxon>Agaricomycotina</taxon>
        <taxon>Agaricomycetes</taxon>
        <taxon>Agaricomycetidae</taxon>
        <taxon>Agaricales</taxon>
        <taxon>Marasmiineae</taxon>
        <taxon>Mycenaceae</taxon>
        <taxon>Mycena</taxon>
    </lineage>
</organism>
<keyword evidence="1" id="KW-0472">Membrane</keyword>
<feature type="transmembrane region" description="Helical" evidence="1">
    <location>
        <begin position="12"/>
        <end position="33"/>
    </location>
</feature>
<name>A0AAD7DDE8_MYCRO</name>
<feature type="transmembrane region" description="Helical" evidence="1">
    <location>
        <begin position="174"/>
        <end position="192"/>
    </location>
</feature>
<keyword evidence="3" id="KW-1185">Reference proteome</keyword>
<accession>A0AAD7DDE8</accession>
<feature type="transmembrane region" description="Helical" evidence="1">
    <location>
        <begin position="271"/>
        <end position="292"/>
    </location>
</feature>
<dbReference type="AlphaFoldDB" id="A0AAD7DDE8"/>
<gene>
    <name evidence="2" type="ORF">B0H17DRAFT_1135271</name>
</gene>
<evidence type="ECO:0000256" key="1">
    <source>
        <dbReference type="SAM" id="Phobius"/>
    </source>
</evidence>
<dbReference type="Proteomes" id="UP001221757">
    <property type="component" value="Unassembled WGS sequence"/>
</dbReference>
<protein>
    <submittedName>
        <fullName evidence="2">Uncharacterized protein</fullName>
    </submittedName>
</protein>
<comment type="caution">
    <text evidence="2">The sequence shown here is derived from an EMBL/GenBank/DDBJ whole genome shotgun (WGS) entry which is preliminary data.</text>
</comment>
<keyword evidence="1" id="KW-0812">Transmembrane</keyword>
<evidence type="ECO:0000313" key="2">
    <source>
        <dbReference type="EMBL" id="KAJ7688977.1"/>
    </source>
</evidence>
<keyword evidence="1" id="KW-1133">Transmembrane helix</keyword>
<sequence length="334" mass="35682">MSTGVHSPVVKIGSFPAGASTVAYFIIFGMWGLGGGESESEDESAWTMGSRGDGVGEGVDDEDFDGLCGGGVFSRGVRGDVLHLPSALDCPRITSKFSTEGLQPARVMTWLRVGDGDNGKRYGGGGISTTWSHHPVSGHNRHCINTICETFLAIVHLGGGAVAEVFYLDLSTTLLVVHITLVMDILVVCLFSRTKYLLLDGWVVTHLVSSIVYDILGYQQGNGTTIRAYWQRDETDFLAYNSQSVLAILVESAAIQMATAIGALITFQVGFVGVIAWSGISPAVLGISTVLIHARIGLGWAHEPDYHIGSNPTRINFAGNDALQGAEHELENRK</sequence>
<proteinExistence type="predicted"/>
<evidence type="ECO:0000313" key="3">
    <source>
        <dbReference type="Proteomes" id="UP001221757"/>
    </source>
</evidence>
<dbReference type="EMBL" id="JARKIE010000075">
    <property type="protein sequence ID" value="KAJ7688977.1"/>
    <property type="molecule type" value="Genomic_DNA"/>
</dbReference>
<feature type="transmembrane region" description="Helical" evidence="1">
    <location>
        <begin position="245"/>
        <end position="265"/>
    </location>
</feature>
<reference evidence="2" key="1">
    <citation type="submission" date="2023-03" db="EMBL/GenBank/DDBJ databases">
        <title>Massive genome expansion in bonnet fungi (Mycena s.s.) driven by repeated elements and novel gene families across ecological guilds.</title>
        <authorList>
            <consortium name="Lawrence Berkeley National Laboratory"/>
            <person name="Harder C.B."/>
            <person name="Miyauchi S."/>
            <person name="Viragh M."/>
            <person name="Kuo A."/>
            <person name="Thoen E."/>
            <person name="Andreopoulos B."/>
            <person name="Lu D."/>
            <person name="Skrede I."/>
            <person name="Drula E."/>
            <person name="Henrissat B."/>
            <person name="Morin E."/>
            <person name="Kohler A."/>
            <person name="Barry K."/>
            <person name="LaButti K."/>
            <person name="Morin E."/>
            <person name="Salamov A."/>
            <person name="Lipzen A."/>
            <person name="Mereny Z."/>
            <person name="Hegedus B."/>
            <person name="Baldrian P."/>
            <person name="Stursova M."/>
            <person name="Weitz H."/>
            <person name="Taylor A."/>
            <person name="Grigoriev I.V."/>
            <person name="Nagy L.G."/>
            <person name="Martin F."/>
            <person name="Kauserud H."/>
        </authorList>
    </citation>
    <scope>NUCLEOTIDE SEQUENCE</scope>
    <source>
        <strain evidence="2">CBHHK067</strain>
    </source>
</reference>